<protein>
    <submittedName>
        <fullName evidence="2">Enoyl-CoA hydratase</fullName>
    </submittedName>
</protein>
<reference evidence="2" key="2">
    <citation type="submission" date="2020-09" db="EMBL/GenBank/DDBJ databases">
        <authorList>
            <person name="Sun Q."/>
            <person name="Kim S."/>
        </authorList>
    </citation>
    <scope>NUCLEOTIDE SEQUENCE</scope>
    <source>
        <strain evidence="2">KCTC 42651</strain>
    </source>
</reference>
<dbReference type="PANTHER" id="PTHR43802:SF1">
    <property type="entry name" value="IP11341P-RELATED"/>
    <property type="match status" value="1"/>
</dbReference>
<dbReference type="GO" id="GO:0003824">
    <property type="term" value="F:catalytic activity"/>
    <property type="evidence" value="ECO:0007669"/>
    <property type="project" value="UniProtKB-ARBA"/>
</dbReference>
<dbReference type="RefSeq" id="WP_189989877.1">
    <property type="nucleotide sequence ID" value="NZ_BMZS01000005.1"/>
</dbReference>
<accession>A0A918XTE5</accession>
<reference evidence="2" key="1">
    <citation type="journal article" date="2014" name="Int. J. Syst. Evol. Microbiol.">
        <title>Complete genome sequence of Corynebacterium casei LMG S-19264T (=DSM 44701T), isolated from a smear-ripened cheese.</title>
        <authorList>
            <consortium name="US DOE Joint Genome Institute (JGI-PGF)"/>
            <person name="Walter F."/>
            <person name="Albersmeier A."/>
            <person name="Kalinowski J."/>
            <person name="Ruckert C."/>
        </authorList>
    </citation>
    <scope>NUCLEOTIDE SEQUENCE</scope>
    <source>
        <strain evidence="2">KCTC 42651</strain>
    </source>
</reference>
<evidence type="ECO:0000256" key="1">
    <source>
        <dbReference type="ARBA" id="ARBA00005254"/>
    </source>
</evidence>
<dbReference type="SUPFAM" id="SSF52096">
    <property type="entry name" value="ClpP/crotonase"/>
    <property type="match status" value="1"/>
</dbReference>
<organism evidence="2 3">
    <name type="scientific">Thalassobaculum fulvum</name>
    <dbReference type="NCBI Taxonomy" id="1633335"/>
    <lineage>
        <taxon>Bacteria</taxon>
        <taxon>Pseudomonadati</taxon>
        <taxon>Pseudomonadota</taxon>
        <taxon>Alphaproteobacteria</taxon>
        <taxon>Rhodospirillales</taxon>
        <taxon>Thalassobaculaceae</taxon>
        <taxon>Thalassobaculum</taxon>
    </lineage>
</organism>
<dbReference type="Proteomes" id="UP000630353">
    <property type="component" value="Unassembled WGS sequence"/>
</dbReference>
<dbReference type="Gene3D" id="3.90.226.10">
    <property type="entry name" value="2-enoyl-CoA Hydratase, Chain A, domain 1"/>
    <property type="match status" value="1"/>
</dbReference>
<dbReference type="InterPro" id="IPR001753">
    <property type="entry name" value="Enoyl-CoA_hydra/iso"/>
</dbReference>
<dbReference type="AlphaFoldDB" id="A0A918XTE5"/>
<dbReference type="Pfam" id="PF00378">
    <property type="entry name" value="ECH_1"/>
    <property type="match status" value="1"/>
</dbReference>
<dbReference type="PANTHER" id="PTHR43802">
    <property type="entry name" value="ENOYL-COA HYDRATASE"/>
    <property type="match status" value="1"/>
</dbReference>
<dbReference type="CDD" id="cd06558">
    <property type="entry name" value="crotonase-like"/>
    <property type="match status" value="1"/>
</dbReference>
<dbReference type="EMBL" id="BMZS01000005">
    <property type="protein sequence ID" value="GHD50847.1"/>
    <property type="molecule type" value="Genomic_DNA"/>
</dbReference>
<comment type="similarity">
    <text evidence="1">Belongs to the enoyl-CoA hydratase/isomerase family.</text>
</comment>
<sequence>MSLVEVHREDGLATVTLARSEKRNAMSSAMSGAVADAFRTLSEDPDLRVVLLNGAGPSFCAGADVREMAALEPASAEAFIRGLHHAIAAVMECPVPVVAAIQGACVGAGLELVAGADLRVAAADARFAMPEVLVGVPSVIEAALLPRLIGRGRAARLVLTGELVDAATAERWGLVEEVVPVAELAGRAQALARSIAEADPAAVRAQKVLCRQWDTLPLDAAIEASVATFAASFTSDAPRRRMAAVLERRG</sequence>
<keyword evidence="3" id="KW-1185">Reference proteome</keyword>
<dbReference type="InterPro" id="IPR029045">
    <property type="entry name" value="ClpP/crotonase-like_dom_sf"/>
</dbReference>
<evidence type="ECO:0000313" key="2">
    <source>
        <dbReference type="EMBL" id="GHD50847.1"/>
    </source>
</evidence>
<comment type="caution">
    <text evidence="2">The sequence shown here is derived from an EMBL/GenBank/DDBJ whole genome shotgun (WGS) entry which is preliminary data.</text>
</comment>
<evidence type="ECO:0000313" key="3">
    <source>
        <dbReference type="Proteomes" id="UP000630353"/>
    </source>
</evidence>
<gene>
    <name evidence="2" type="ORF">GCM10017083_24600</name>
</gene>
<proteinExistence type="inferred from homology"/>
<name>A0A918XTE5_9PROT</name>